<protein>
    <submittedName>
        <fullName evidence="1">Transcriptional regulator</fullName>
    </submittedName>
</protein>
<sequence>MEGCSSWGGYPAFIGATPAAQADGAGVSACDRKPGLDAFLASYAGMQGNPESPVWLCEATSRLAGSPIAASPEPLQMPVVWNADFRQRNQDEMPKWQSHQKIARILTAVHTLATDPGAPDWKEYFQERLYGPAGNEFWLSLYPALVRTVDSASGRSPHDTLAVPRTLPRYAALCRQGGRFEFVTRLARHMAPKIIVCFGHQHSDDYRSAFGFAGVVGEDVILQPADLPKRLRVFTKDGTKLVIVPLLGGTDGINSDVLQIALGRYIGRLLSGGAA</sequence>
<organism evidence="1 2">
    <name type="scientific">Cupriavidus metallidurans</name>
    <dbReference type="NCBI Taxonomy" id="119219"/>
    <lineage>
        <taxon>Bacteria</taxon>
        <taxon>Pseudomonadati</taxon>
        <taxon>Pseudomonadota</taxon>
        <taxon>Betaproteobacteria</taxon>
        <taxon>Burkholderiales</taxon>
        <taxon>Burkholderiaceae</taxon>
        <taxon>Cupriavidus</taxon>
    </lineage>
</organism>
<reference evidence="1 2" key="1">
    <citation type="submission" date="2019-03" db="EMBL/GenBank/DDBJ databases">
        <title>Comparative insights into the high quality Complete genome sequence of highly metal resistant Cupriavidus metallidurans strain BS1 isolated from a gold-copper mine.</title>
        <authorList>
            <person name="Mazhar H.S."/>
            <person name="Rensing C."/>
        </authorList>
    </citation>
    <scope>NUCLEOTIDE SEQUENCE [LARGE SCALE GENOMIC DNA]</scope>
    <source>
        <strain evidence="1 2">BS1</strain>
    </source>
</reference>
<proteinExistence type="predicted"/>
<dbReference type="Proteomes" id="UP000253772">
    <property type="component" value="Chromosome c2"/>
</dbReference>
<dbReference type="AlphaFoldDB" id="A0A482J062"/>
<accession>A0A482J062</accession>
<evidence type="ECO:0000313" key="2">
    <source>
        <dbReference type="Proteomes" id="UP000253772"/>
    </source>
</evidence>
<gene>
    <name evidence="1" type="ORF">DDF84_027050</name>
</gene>
<dbReference type="EMBL" id="CP037901">
    <property type="protein sequence ID" value="QBP13293.1"/>
    <property type="molecule type" value="Genomic_DNA"/>
</dbReference>
<evidence type="ECO:0000313" key="1">
    <source>
        <dbReference type="EMBL" id="QBP13293.1"/>
    </source>
</evidence>
<dbReference type="OrthoDB" id="8955611at2"/>
<name>A0A482J062_9BURK</name>